<dbReference type="InterPro" id="IPR050223">
    <property type="entry name" value="D-isomer_2-hydroxyacid_DH"/>
</dbReference>
<feature type="signal peptide" evidence="3">
    <location>
        <begin position="1"/>
        <end position="20"/>
    </location>
</feature>
<gene>
    <name evidence="5" type="ORF">HD600_000791</name>
</gene>
<feature type="chain" id="PRO_5039180793" evidence="3">
    <location>
        <begin position="21"/>
        <end position="327"/>
    </location>
</feature>
<name>A0A7W9CB00_9MICO</name>
<evidence type="ECO:0000256" key="2">
    <source>
        <dbReference type="ARBA" id="ARBA00023027"/>
    </source>
</evidence>
<sequence length="327" mass="35194">MRRPNIRPSAVLMMSPASLADELFTAAMREELRALAALDDEVITDLGDERGRRALRGADIVIAGWGAPRIAPADAPGLRALVYLGGVAALCLEDVGGWIDRGLALANARRVNAFPVAEYALAMILLDGKDAFALSRSGRGNPQTPHAHPGNLRRKVGIVGLSQTARALIALLRPHELDVRVYSPELTPEAAEELGVRACTLEEVMAGSDIVSLHQPLTADTRGQIDGDLLALMRDGATLLNTARGGVVDQDTLLARLREGRIRAILDVTEPEPLPADHPLRTLPNVVLTPHIAGSLGTELHRMGRHAVDEVRRFVEGKPFRDQEVLA</sequence>
<dbReference type="GO" id="GO:0005829">
    <property type="term" value="C:cytosol"/>
    <property type="evidence" value="ECO:0007669"/>
    <property type="project" value="TreeGrafter"/>
</dbReference>
<dbReference type="GO" id="GO:0016618">
    <property type="term" value="F:hydroxypyruvate reductase [NAD(P)H] activity"/>
    <property type="evidence" value="ECO:0007669"/>
    <property type="project" value="TreeGrafter"/>
</dbReference>
<dbReference type="CDD" id="cd12167">
    <property type="entry name" value="2-Hacid_dh_8"/>
    <property type="match status" value="1"/>
</dbReference>
<organism evidence="5 6">
    <name type="scientific">Microbacterium ginsengiterrae</name>
    <dbReference type="NCBI Taxonomy" id="546115"/>
    <lineage>
        <taxon>Bacteria</taxon>
        <taxon>Bacillati</taxon>
        <taxon>Actinomycetota</taxon>
        <taxon>Actinomycetes</taxon>
        <taxon>Micrococcales</taxon>
        <taxon>Microbacteriaceae</taxon>
        <taxon>Microbacterium</taxon>
    </lineage>
</organism>
<evidence type="ECO:0000313" key="6">
    <source>
        <dbReference type="Proteomes" id="UP000517712"/>
    </source>
</evidence>
<proteinExistence type="predicted"/>
<protein>
    <submittedName>
        <fullName evidence="5">Phosphoglycerate dehydrogenase-like enzyme</fullName>
    </submittedName>
</protein>
<feature type="domain" description="D-isomer specific 2-hydroxyacid dehydrogenase NAD-binding" evidence="4">
    <location>
        <begin position="153"/>
        <end position="293"/>
    </location>
</feature>
<keyword evidence="3" id="KW-0732">Signal</keyword>
<dbReference type="PANTHER" id="PTHR10996">
    <property type="entry name" value="2-HYDROXYACID DEHYDROGENASE-RELATED"/>
    <property type="match status" value="1"/>
</dbReference>
<dbReference type="GO" id="GO:0030267">
    <property type="term" value="F:glyoxylate reductase (NADPH) activity"/>
    <property type="evidence" value="ECO:0007669"/>
    <property type="project" value="TreeGrafter"/>
</dbReference>
<accession>A0A7W9CB00</accession>
<keyword evidence="6" id="KW-1185">Reference proteome</keyword>
<dbReference type="Proteomes" id="UP000517712">
    <property type="component" value="Unassembled WGS sequence"/>
</dbReference>
<dbReference type="Gene3D" id="3.40.50.720">
    <property type="entry name" value="NAD(P)-binding Rossmann-like Domain"/>
    <property type="match status" value="2"/>
</dbReference>
<comment type="caution">
    <text evidence="5">The sequence shown here is derived from an EMBL/GenBank/DDBJ whole genome shotgun (WGS) entry which is preliminary data.</text>
</comment>
<dbReference type="GO" id="GO:0051287">
    <property type="term" value="F:NAD binding"/>
    <property type="evidence" value="ECO:0007669"/>
    <property type="project" value="InterPro"/>
</dbReference>
<dbReference type="InterPro" id="IPR006140">
    <property type="entry name" value="D-isomer_DH_NAD-bd"/>
</dbReference>
<evidence type="ECO:0000259" key="4">
    <source>
        <dbReference type="Pfam" id="PF02826"/>
    </source>
</evidence>
<evidence type="ECO:0000313" key="5">
    <source>
        <dbReference type="EMBL" id="MBB5742294.1"/>
    </source>
</evidence>
<keyword evidence="2" id="KW-0520">NAD</keyword>
<dbReference type="PANTHER" id="PTHR10996:SF178">
    <property type="entry name" value="2-HYDROXYACID DEHYDROGENASE YGL185C-RELATED"/>
    <property type="match status" value="1"/>
</dbReference>
<dbReference type="Pfam" id="PF02826">
    <property type="entry name" value="2-Hacid_dh_C"/>
    <property type="match status" value="1"/>
</dbReference>
<dbReference type="SUPFAM" id="SSF51735">
    <property type="entry name" value="NAD(P)-binding Rossmann-fold domains"/>
    <property type="match status" value="1"/>
</dbReference>
<evidence type="ECO:0000256" key="1">
    <source>
        <dbReference type="ARBA" id="ARBA00023002"/>
    </source>
</evidence>
<dbReference type="RefSeq" id="WP_184281670.1">
    <property type="nucleotide sequence ID" value="NZ_BAAAPG010000001.1"/>
</dbReference>
<dbReference type="EMBL" id="JACHMU010000001">
    <property type="protein sequence ID" value="MBB5742294.1"/>
    <property type="molecule type" value="Genomic_DNA"/>
</dbReference>
<reference evidence="5 6" key="1">
    <citation type="submission" date="2020-08" db="EMBL/GenBank/DDBJ databases">
        <title>Sequencing the genomes of 1000 actinobacteria strains.</title>
        <authorList>
            <person name="Klenk H.-P."/>
        </authorList>
    </citation>
    <scope>NUCLEOTIDE SEQUENCE [LARGE SCALE GENOMIC DNA]</scope>
    <source>
        <strain evidence="5 6">DSM 24823</strain>
    </source>
</reference>
<evidence type="ECO:0000256" key="3">
    <source>
        <dbReference type="SAM" id="SignalP"/>
    </source>
</evidence>
<keyword evidence="1" id="KW-0560">Oxidoreductase</keyword>
<dbReference type="AlphaFoldDB" id="A0A7W9CB00"/>
<dbReference type="InterPro" id="IPR036291">
    <property type="entry name" value="NAD(P)-bd_dom_sf"/>
</dbReference>